<proteinExistence type="predicted"/>
<name>A0A8D2CQQ6_SCIVU</name>
<feature type="compositionally biased region" description="Polar residues" evidence="1">
    <location>
        <begin position="9"/>
        <end position="27"/>
    </location>
</feature>
<protein>
    <submittedName>
        <fullName evidence="2">Uncharacterized protein</fullName>
    </submittedName>
</protein>
<dbReference type="OrthoDB" id="10357934at2759"/>
<dbReference type="Ensembl" id="ENSSVLT00005014045.1">
    <property type="protein sequence ID" value="ENSSVLP00005012681.1"/>
    <property type="gene ID" value="ENSSVLG00005010077.1"/>
</dbReference>
<accession>A0A8D2CQQ6</accession>
<dbReference type="GeneTree" id="ENSGT00960000190438"/>
<reference evidence="2" key="2">
    <citation type="submission" date="2025-09" db="UniProtKB">
        <authorList>
            <consortium name="Ensembl"/>
        </authorList>
    </citation>
    <scope>IDENTIFICATION</scope>
</reference>
<reference evidence="2" key="1">
    <citation type="submission" date="2025-08" db="UniProtKB">
        <authorList>
            <consortium name="Ensembl"/>
        </authorList>
    </citation>
    <scope>IDENTIFICATION</scope>
</reference>
<evidence type="ECO:0000256" key="1">
    <source>
        <dbReference type="SAM" id="MobiDB-lite"/>
    </source>
</evidence>
<evidence type="ECO:0000313" key="2">
    <source>
        <dbReference type="Ensembl" id="ENSSVLP00005012681.1"/>
    </source>
</evidence>
<organism evidence="2 3">
    <name type="scientific">Sciurus vulgaris</name>
    <name type="common">Eurasian red squirrel</name>
    <dbReference type="NCBI Taxonomy" id="55149"/>
    <lineage>
        <taxon>Eukaryota</taxon>
        <taxon>Metazoa</taxon>
        <taxon>Chordata</taxon>
        <taxon>Craniata</taxon>
        <taxon>Vertebrata</taxon>
        <taxon>Euteleostomi</taxon>
        <taxon>Mammalia</taxon>
        <taxon>Eutheria</taxon>
        <taxon>Euarchontoglires</taxon>
        <taxon>Glires</taxon>
        <taxon>Rodentia</taxon>
        <taxon>Sciuromorpha</taxon>
        <taxon>Sciuridae</taxon>
        <taxon>Sciurinae</taxon>
        <taxon>Sciurini</taxon>
        <taxon>Sciurus</taxon>
    </lineage>
</organism>
<dbReference type="Proteomes" id="UP000694564">
    <property type="component" value="Chromosome 3"/>
</dbReference>
<dbReference type="AlphaFoldDB" id="A0A8D2CQQ6"/>
<keyword evidence="3" id="KW-1185">Reference proteome</keyword>
<feature type="region of interest" description="Disordered" evidence="1">
    <location>
        <begin position="1"/>
        <end position="27"/>
    </location>
</feature>
<sequence>MEDSHKSNPSETTPQPGSTVQGTHTSHIAQQVSSFILPLPQMEPYSWPVQAQMEYRDFRH</sequence>
<evidence type="ECO:0000313" key="3">
    <source>
        <dbReference type="Proteomes" id="UP000694564"/>
    </source>
</evidence>